<dbReference type="PANTHER" id="PTHR33048:SF93">
    <property type="entry name" value="INTEGRAL MEMBRANE PROTEIN"/>
    <property type="match status" value="1"/>
</dbReference>
<evidence type="ECO:0000256" key="2">
    <source>
        <dbReference type="ARBA" id="ARBA00022692"/>
    </source>
</evidence>
<evidence type="ECO:0000259" key="8">
    <source>
        <dbReference type="Pfam" id="PF20684"/>
    </source>
</evidence>
<name>A0A161W5S5_9PEZI</name>
<dbReference type="Proteomes" id="UP000076552">
    <property type="component" value="Unassembled WGS sequence"/>
</dbReference>
<keyword evidence="10" id="KW-1185">Reference proteome</keyword>
<feature type="transmembrane region" description="Helical" evidence="7">
    <location>
        <begin position="32"/>
        <end position="50"/>
    </location>
</feature>
<comment type="caution">
    <text evidence="9">The sequence shown here is derived from an EMBL/GenBank/DDBJ whole genome shotgun (WGS) entry which is preliminary data.</text>
</comment>
<dbReference type="AlphaFoldDB" id="A0A161W5S5"/>
<dbReference type="InterPro" id="IPR052337">
    <property type="entry name" value="SAT4-like"/>
</dbReference>
<keyword evidence="3 7" id="KW-1133">Transmembrane helix</keyword>
<feature type="transmembrane region" description="Helical" evidence="7">
    <location>
        <begin position="194"/>
        <end position="212"/>
    </location>
</feature>
<feature type="transmembrane region" description="Helical" evidence="7">
    <location>
        <begin position="71"/>
        <end position="91"/>
    </location>
</feature>
<evidence type="ECO:0000256" key="6">
    <source>
        <dbReference type="SAM" id="MobiDB-lite"/>
    </source>
</evidence>
<evidence type="ECO:0000256" key="3">
    <source>
        <dbReference type="ARBA" id="ARBA00022989"/>
    </source>
</evidence>
<protein>
    <recommendedName>
        <fullName evidence="8">Rhodopsin domain-containing protein</fullName>
    </recommendedName>
</protein>
<accession>A0A161W5S5</accession>
<evidence type="ECO:0000313" key="9">
    <source>
        <dbReference type="EMBL" id="KZL66663.1"/>
    </source>
</evidence>
<gene>
    <name evidence="9" type="ORF">CT0861_12612</name>
</gene>
<evidence type="ECO:0000256" key="5">
    <source>
        <dbReference type="ARBA" id="ARBA00038359"/>
    </source>
</evidence>
<keyword evidence="2 7" id="KW-0812">Transmembrane</keyword>
<proteinExistence type="inferred from homology"/>
<keyword evidence="4 7" id="KW-0472">Membrane</keyword>
<organism evidence="9 10">
    <name type="scientific">Colletotrichum tofieldiae</name>
    <dbReference type="NCBI Taxonomy" id="708197"/>
    <lineage>
        <taxon>Eukaryota</taxon>
        <taxon>Fungi</taxon>
        <taxon>Dikarya</taxon>
        <taxon>Ascomycota</taxon>
        <taxon>Pezizomycotina</taxon>
        <taxon>Sordariomycetes</taxon>
        <taxon>Hypocreomycetidae</taxon>
        <taxon>Glomerellales</taxon>
        <taxon>Glomerellaceae</taxon>
        <taxon>Colletotrichum</taxon>
        <taxon>Colletotrichum spaethianum species complex</taxon>
    </lineage>
</organism>
<feature type="transmembrane region" description="Helical" evidence="7">
    <location>
        <begin position="143"/>
        <end position="165"/>
    </location>
</feature>
<evidence type="ECO:0000313" key="10">
    <source>
        <dbReference type="Proteomes" id="UP000076552"/>
    </source>
</evidence>
<dbReference type="EMBL" id="LFIV01000168">
    <property type="protein sequence ID" value="KZL66663.1"/>
    <property type="molecule type" value="Genomic_DNA"/>
</dbReference>
<feature type="non-terminal residue" evidence="9">
    <location>
        <position position="1"/>
    </location>
</feature>
<dbReference type="InterPro" id="IPR049326">
    <property type="entry name" value="Rhodopsin_dom_fungi"/>
</dbReference>
<dbReference type="GO" id="GO:0016020">
    <property type="term" value="C:membrane"/>
    <property type="evidence" value="ECO:0007669"/>
    <property type="project" value="UniProtKB-SubCell"/>
</dbReference>
<reference evidence="9 10" key="1">
    <citation type="submission" date="2015-06" db="EMBL/GenBank/DDBJ databases">
        <title>Survival trade-offs in plant roots during colonization by closely related pathogenic and mutualistic fungi.</title>
        <authorList>
            <person name="Hacquard S."/>
            <person name="Kracher B."/>
            <person name="Hiruma K."/>
            <person name="Weinman A."/>
            <person name="Muench P."/>
            <person name="Garrido Oter R."/>
            <person name="Ver Loren van Themaat E."/>
            <person name="Dallerey J.-F."/>
            <person name="Damm U."/>
            <person name="Henrissat B."/>
            <person name="Lespinet O."/>
            <person name="Thon M."/>
            <person name="Kemen E."/>
            <person name="McHardy A.C."/>
            <person name="Schulze-Lefert P."/>
            <person name="O'Connell R.J."/>
        </authorList>
    </citation>
    <scope>NUCLEOTIDE SEQUENCE [LARGE SCALE GENOMIC DNA]</scope>
    <source>
        <strain evidence="9 10">0861</strain>
    </source>
</reference>
<evidence type="ECO:0000256" key="1">
    <source>
        <dbReference type="ARBA" id="ARBA00004141"/>
    </source>
</evidence>
<evidence type="ECO:0000256" key="7">
    <source>
        <dbReference type="SAM" id="Phobius"/>
    </source>
</evidence>
<dbReference type="PANTHER" id="PTHR33048">
    <property type="entry name" value="PTH11-LIKE INTEGRAL MEMBRANE PROTEIN (AFU_ORTHOLOGUE AFUA_5G11245)"/>
    <property type="match status" value="1"/>
</dbReference>
<evidence type="ECO:0000256" key="4">
    <source>
        <dbReference type="ARBA" id="ARBA00023136"/>
    </source>
</evidence>
<feature type="transmembrane region" description="Helical" evidence="7">
    <location>
        <begin position="224"/>
        <end position="243"/>
    </location>
</feature>
<feature type="transmembrane region" description="Helical" evidence="7">
    <location>
        <begin position="111"/>
        <end position="136"/>
    </location>
</feature>
<feature type="transmembrane region" description="Helical" evidence="7">
    <location>
        <begin position="263"/>
        <end position="286"/>
    </location>
</feature>
<feature type="compositionally biased region" description="Basic and acidic residues" evidence="6">
    <location>
        <begin position="373"/>
        <end position="394"/>
    </location>
</feature>
<comment type="similarity">
    <text evidence="5">Belongs to the SAT4 family.</text>
</comment>
<feature type="region of interest" description="Disordered" evidence="6">
    <location>
        <begin position="335"/>
        <end position="398"/>
    </location>
</feature>
<dbReference type="Pfam" id="PF20684">
    <property type="entry name" value="Fung_rhodopsin"/>
    <property type="match status" value="1"/>
</dbReference>
<feature type="domain" description="Rhodopsin" evidence="8">
    <location>
        <begin position="50"/>
        <end position="287"/>
    </location>
</feature>
<sequence>LAILQSLQSSRVVSTLRSTTQTMIEPGGDAPMALGVLWGLTALTLCFVLLRLYTRIFILQAYGIDDHFYNVSFVLFVAYDVMLTISAYHGFGRNISELDKPDVPPAILYEAIGTTILVFAIVVSKASLALFLLRLVNTRLHQIVVLGPVIILFLFAVVSLLVFWFSCTPIEFLWNRFIPGGACHIDPGPISTAAGAWSVVVDFWYAITPWALLWNVQMPRREKLLINVSMSLGVIAGACGIKRALELKNLASMNFTKDTVQLIVWHACELAVTMVCIGIPVCRPLFKGWFNKFSSRGGSNPGAYTKDLAGSNSGFGLRTIGGTDYSVRVGMKTPEVNLTSTGGRSGEGSNGDPTRPMGRAYGDDNSVDSILGPEDRHGQVHNTDSDRYSSEEGKGGTQNIWVKSEVLVKSTVRD</sequence>
<comment type="subcellular location">
    <subcellularLocation>
        <location evidence="1">Membrane</location>
        <topology evidence="1">Multi-pass membrane protein</topology>
    </subcellularLocation>
</comment>